<feature type="domain" description="C2H2-type" evidence="10">
    <location>
        <begin position="340"/>
        <end position="364"/>
    </location>
</feature>
<feature type="binding site" evidence="8">
    <location>
        <position position="52"/>
    </location>
    <ligand>
        <name>Zn(2+)</name>
        <dbReference type="ChEBI" id="CHEBI:29105"/>
    </ligand>
</feature>
<feature type="domain" description="ZAD" evidence="11">
    <location>
        <begin position="8"/>
        <end position="79"/>
    </location>
</feature>
<keyword evidence="4 7" id="KW-0863">Zinc-finger</keyword>
<protein>
    <submittedName>
        <fullName evidence="13">Zinc finger protein 771</fullName>
    </submittedName>
</protein>
<evidence type="ECO:0000259" key="11">
    <source>
        <dbReference type="PROSITE" id="PS51915"/>
    </source>
</evidence>
<dbReference type="FunFam" id="3.30.160.60:FF:001498">
    <property type="entry name" value="Zinc finger protein 404"/>
    <property type="match status" value="1"/>
</dbReference>
<dbReference type="SMART" id="SM00355">
    <property type="entry name" value="ZnF_C2H2"/>
    <property type="match status" value="5"/>
</dbReference>
<evidence type="ECO:0000256" key="1">
    <source>
        <dbReference type="ARBA" id="ARBA00004123"/>
    </source>
</evidence>
<evidence type="ECO:0000256" key="9">
    <source>
        <dbReference type="SAM" id="MobiDB-lite"/>
    </source>
</evidence>
<dbReference type="GO" id="GO:0008270">
    <property type="term" value="F:zinc ion binding"/>
    <property type="evidence" value="ECO:0007669"/>
    <property type="project" value="UniProtKB-UniRule"/>
</dbReference>
<dbReference type="InterPro" id="IPR012934">
    <property type="entry name" value="Znf_AD"/>
</dbReference>
<reference evidence="13" key="1">
    <citation type="submission" date="2025-08" db="UniProtKB">
        <authorList>
            <consortium name="RefSeq"/>
        </authorList>
    </citation>
    <scope>IDENTIFICATION</scope>
    <source>
        <strain evidence="13">14028-0561.14</strain>
        <tissue evidence="13">Whole fly</tissue>
    </source>
</reference>
<dbReference type="OMA" id="AHACLKC"/>
<evidence type="ECO:0000256" key="2">
    <source>
        <dbReference type="ARBA" id="ARBA00022723"/>
    </source>
</evidence>
<dbReference type="AlphaFoldDB" id="A0A6P4HRC0"/>
<evidence type="ECO:0000313" key="12">
    <source>
        <dbReference type="Proteomes" id="UP001652661"/>
    </source>
</evidence>
<name>A0A6P4HRC0_DROKI</name>
<dbReference type="PANTHER" id="PTHR24394">
    <property type="entry name" value="ZINC FINGER PROTEIN"/>
    <property type="match status" value="1"/>
</dbReference>
<dbReference type="FunFam" id="3.30.160.60:FF:000688">
    <property type="entry name" value="zinc finger protein 197 isoform X1"/>
    <property type="match status" value="1"/>
</dbReference>
<dbReference type="OrthoDB" id="6077919at2759"/>
<organism evidence="12 13">
    <name type="scientific">Drosophila kikkawai</name>
    <name type="common">Fruit fly</name>
    <dbReference type="NCBI Taxonomy" id="30033"/>
    <lineage>
        <taxon>Eukaryota</taxon>
        <taxon>Metazoa</taxon>
        <taxon>Ecdysozoa</taxon>
        <taxon>Arthropoda</taxon>
        <taxon>Hexapoda</taxon>
        <taxon>Insecta</taxon>
        <taxon>Pterygota</taxon>
        <taxon>Neoptera</taxon>
        <taxon>Endopterygota</taxon>
        <taxon>Diptera</taxon>
        <taxon>Brachycera</taxon>
        <taxon>Muscomorpha</taxon>
        <taxon>Ephydroidea</taxon>
        <taxon>Drosophilidae</taxon>
        <taxon>Drosophila</taxon>
        <taxon>Sophophora</taxon>
    </lineage>
</organism>
<dbReference type="GO" id="GO:0030674">
    <property type="term" value="F:protein-macromolecule adaptor activity"/>
    <property type="evidence" value="ECO:0007669"/>
    <property type="project" value="UniProtKB-ARBA"/>
</dbReference>
<keyword evidence="3" id="KW-0677">Repeat</keyword>
<dbReference type="InterPro" id="IPR036236">
    <property type="entry name" value="Znf_C2H2_sf"/>
</dbReference>
<evidence type="ECO:0000313" key="13">
    <source>
        <dbReference type="RefSeq" id="XP_017018507.1"/>
    </source>
</evidence>
<evidence type="ECO:0000256" key="7">
    <source>
        <dbReference type="PROSITE-ProRule" id="PRU00042"/>
    </source>
</evidence>
<proteinExistence type="predicted"/>
<dbReference type="Gene3D" id="3.30.160.60">
    <property type="entry name" value="Classic Zinc Finger"/>
    <property type="match status" value="5"/>
</dbReference>
<dbReference type="Gene3D" id="3.40.1800.20">
    <property type="match status" value="1"/>
</dbReference>
<gene>
    <name evidence="13" type="primary">Zaf1</name>
</gene>
<evidence type="ECO:0000256" key="6">
    <source>
        <dbReference type="ARBA" id="ARBA00023242"/>
    </source>
</evidence>
<feature type="region of interest" description="Disordered" evidence="9">
    <location>
        <begin position="85"/>
        <end position="125"/>
    </location>
</feature>
<comment type="subcellular location">
    <subcellularLocation>
        <location evidence="1">Nucleus</location>
    </subcellularLocation>
</comment>
<feature type="binding site" evidence="8">
    <location>
        <position position="55"/>
    </location>
    <ligand>
        <name>Zn(2+)</name>
        <dbReference type="ChEBI" id="CHEBI:29105"/>
    </ligand>
</feature>
<feature type="binding site" evidence="8">
    <location>
        <position position="10"/>
    </location>
    <ligand>
        <name>Zn(2+)</name>
        <dbReference type="ChEBI" id="CHEBI:29105"/>
    </ligand>
</feature>
<dbReference type="FunFam" id="3.30.160.60:FF:000065">
    <property type="entry name" value="B-cell CLL/lymphoma 6, member B"/>
    <property type="match status" value="2"/>
</dbReference>
<feature type="region of interest" description="Disordered" evidence="9">
    <location>
        <begin position="189"/>
        <end position="228"/>
    </location>
</feature>
<dbReference type="GO" id="GO:0000981">
    <property type="term" value="F:DNA-binding transcription factor activity, RNA polymerase II-specific"/>
    <property type="evidence" value="ECO:0007669"/>
    <property type="project" value="TreeGrafter"/>
</dbReference>
<dbReference type="GO" id="GO:0005634">
    <property type="term" value="C:nucleus"/>
    <property type="evidence" value="ECO:0007669"/>
    <property type="project" value="UniProtKB-SubCell"/>
</dbReference>
<keyword evidence="12" id="KW-1185">Reference proteome</keyword>
<dbReference type="PROSITE" id="PS51915">
    <property type="entry name" value="ZAD"/>
    <property type="match status" value="1"/>
</dbReference>
<feature type="domain" description="C2H2-type" evidence="10">
    <location>
        <begin position="284"/>
        <end position="311"/>
    </location>
</feature>
<dbReference type="Proteomes" id="UP001652661">
    <property type="component" value="Chromosome 3R"/>
</dbReference>
<accession>A0A6P4HRC0</accession>
<dbReference type="PROSITE" id="PS50157">
    <property type="entry name" value="ZINC_FINGER_C2H2_2"/>
    <property type="match status" value="5"/>
</dbReference>
<dbReference type="GO" id="GO:0003677">
    <property type="term" value="F:DNA binding"/>
    <property type="evidence" value="ECO:0007669"/>
    <property type="project" value="UniProtKB-ARBA"/>
</dbReference>
<dbReference type="Pfam" id="PF07776">
    <property type="entry name" value="zf-AD"/>
    <property type="match status" value="1"/>
</dbReference>
<dbReference type="FunFam" id="3.30.160.60:FF:000110">
    <property type="entry name" value="Zinc finger protein-like"/>
    <property type="match status" value="1"/>
</dbReference>
<dbReference type="PROSITE" id="PS00028">
    <property type="entry name" value="ZINC_FINGER_C2H2_1"/>
    <property type="match status" value="5"/>
</dbReference>
<feature type="domain" description="C2H2-type" evidence="10">
    <location>
        <begin position="312"/>
        <end position="339"/>
    </location>
</feature>
<dbReference type="SMART" id="SM00868">
    <property type="entry name" value="zf-AD"/>
    <property type="match status" value="1"/>
</dbReference>
<evidence type="ECO:0000256" key="8">
    <source>
        <dbReference type="PROSITE-ProRule" id="PRU01263"/>
    </source>
</evidence>
<evidence type="ECO:0000256" key="4">
    <source>
        <dbReference type="ARBA" id="ARBA00022771"/>
    </source>
</evidence>
<dbReference type="InterPro" id="IPR013087">
    <property type="entry name" value="Znf_C2H2_type"/>
</dbReference>
<feature type="domain" description="C2H2-type" evidence="10">
    <location>
        <begin position="256"/>
        <end position="283"/>
    </location>
</feature>
<dbReference type="RefSeq" id="XP_017018507.1">
    <property type="nucleotide sequence ID" value="XM_017163018.2"/>
</dbReference>
<dbReference type="Pfam" id="PF00096">
    <property type="entry name" value="zf-C2H2"/>
    <property type="match status" value="3"/>
</dbReference>
<dbReference type="SUPFAM" id="SSF57716">
    <property type="entry name" value="Glucocorticoid receptor-like (DNA-binding domain)"/>
    <property type="match status" value="1"/>
</dbReference>
<keyword evidence="5 8" id="KW-0862">Zinc</keyword>
<evidence type="ECO:0000256" key="3">
    <source>
        <dbReference type="ARBA" id="ARBA00022737"/>
    </source>
</evidence>
<keyword evidence="2 8" id="KW-0479">Metal-binding</keyword>
<evidence type="ECO:0000256" key="5">
    <source>
        <dbReference type="ARBA" id="ARBA00022833"/>
    </source>
</evidence>
<feature type="domain" description="C2H2-type" evidence="10">
    <location>
        <begin position="228"/>
        <end position="255"/>
    </location>
</feature>
<feature type="binding site" evidence="8">
    <location>
        <position position="13"/>
    </location>
    <ligand>
        <name>Zn(2+)</name>
        <dbReference type="ChEBI" id="CHEBI:29105"/>
    </ligand>
</feature>
<evidence type="ECO:0000259" key="10">
    <source>
        <dbReference type="PROSITE" id="PS50157"/>
    </source>
</evidence>
<dbReference type="PANTHER" id="PTHR24394:SF29">
    <property type="entry name" value="MYONEURIN"/>
    <property type="match status" value="1"/>
</dbReference>
<dbReference type="SUPFAM" id="SSF57667">
    <property type="entry name" value="beta-beta-alpha zinc fingers"/>
    <property type="match status" value="3"/>
</dbReference>
<keyword evidence="6" id="KW-0539">Nucleus</keyword>
<sequence length="375" mass="42875">MEISIKWSMCRTCRAERCSTLQPLFESEAVKHLNQHAGLLVKHDDGLPDKICADCVDKLEMVHRFIGMCRHSDEHLRKLVSKTLSSAASVADGSPPNHRKRARKQELSPQTHNFFPVDDTTGKPLKREVNPEELEGKSEMEEILEPLDKTHLNQEEDSTQVFVLNTELDKSNEEYIIINEEYRINDNDFEATSSQGSPIAIHNGEYPQEASEEDSLAQKSDTNSEDQPKCEICNKTYSNPSQLKSHMRNHLTEKSYECEVCSKRFNAACNLTSHMRIHTGEKPFECAYCSRRFADHSSHRKHERIHTNERPYACNICGKTFALSTSRKAHYMTHSSDRPYKCQPCSKSFRLKHQLTAHEKTDAHRLGSAGFVHSS</sequence>